<name>A0A6C2TX46_PONDE</name>
<evidence type="ECO:0008006" key="3">
    <source>
        <dbReference type="Google" id="ProtNLM"/>
    </source>
</evidence>
<dbReference type="RefSeq" id="WP_136077873.1">
    <property type="nucleotide sequence ID" value="NZ_CAAHFG010000001.1"/>
</dbReference>
<dbReference type="Gene3D" id="1.10.10.60">
    <property type="entry name" value="Homeodomain-like"/>
    <property type="match status" value="1"/>
</dbReference>
<organism evidence="1 2">
    <name type="scientific">Pontiella desulfatans</name>
    <dbReference type="NCBI Taxonomy" id="2750659"/>
    <lineage>
        <taxon>Bacteria</taxon>
        <taxon>Pseudomonadati</taxon>
        <taxon>Kiritimatiellota</taxon>
        <taxon>Kiritimatiellia</taxon>
        <taxon>Kiritimatiellales</taxon>
        <taxon>Pontiellaceae</taxon>
        <taxon>Pontiella</taxon>
    </lineage>
</organism>
<proteinExistence type="predicted"/>
<dbReference type="AlphaFoldDB" id="A0A6C2TX46"/>
<protein>
    <recommendedName>
        <fullName evidence="3">Homeodomain phBC6A51-type domain-containing protein</fullName>
    </recommendedName>
</protein>
<reference evidence="1 2" key="1">
    <citation type="submission" date="2019-04" db="EMBL/GenBank/DDBJ databases">
        <authorList>
            <person name="Van Vliet M D."/>
        </authorList>
    </citation>
    <scope>NUCLEOTIDE SEQUENCE [LARGE SCALE GENOMIC DNA]</scope>
    <source>
        <strain evidence="1 2">F1</strain>
    </source>
</reference>
<evidence type="ECO:0000313" key="2">
    <source>
        <dbReference type="Proteomes" id="UP000366872"/>
    </source>
</evidence>
<accession>A0A6C2TX46</accession>
<sequence length="133" mass="15335">METGQSKKTNLTPRQERLLVELVKTPDIQAAAKAAEVGRTTVYRWLEQPEFAAELDRCRNQAMNEALCNIKSLSSKAVQVMQELLDSENHSVRRMVCKDVLRHALQLREMEEIEQRLSRIEREMEKLNPGGRS</sequence>
<dbReference type="EMBL" id="CAAHFG010000001">
    <property type="protein sequence ID" value="VGO12179.1"/>
    <property type="molecule type" value="Genomic_DNA"/>
</dbReference>
<gene>
    <name evidence="1" type="ORF">PDESU_00730</name>
</gene>
<dbReference type="Proteomes" id="UP000366872">
    <property type="component" value="Unassembled WGS sequence"/>
</dbReference>
<keyword evidence="2" id="KW-1185">Reference proteome</keyword>
<evidence type="ECO:0000313" key="1">
    <source>
        <dbReference type="EMBL" id="VGO12179.1"/>
    </source>
</evidence>